<name>A0A1H9TA09_9BACI</name>
<keyword evidence="1" id="KW-1133">Transmembrane helix</keyword>
<accession>A0A1H9TA09</accession>
<dbReference type="EMBL" id="FOGV01000009">
    <property type="protein sequence ID" value="SER94062.1"/>
    <property type="molecule type" value="Genomic_DNA"/>
</dbReference>
<keyword evidence="1" id="KW-0472">Membrane</keyword>
<proteinExistence type="predicted"/>
<organism evidence="2 3">
    <name type="scientific">Salisediminibacterium halotolerans</name>
    <dbReference type="NCBI Taxonomy" id="517425"/>
    <lineage>
        <taxon>Bacteria</taxon>
        <taxon>Bacillati</taxon>
        <taxon>Bacillota</taxon>
        <taxon>Bacilli</taxon>
        <taxon>Bacillales</taxon>
        <taxon>Bacillaceae</taxon>
        <taxon>Salisediminibacterium</taxon>
    </lineage>
</organism>
<keyword evidence="3" id="KW-1185">Reference proteome</keyword>
<feature type="transmembrane region" description="Helical" evidence="1">
    <location>
        <begin position="6"/>
        <end position="25"/>
    </location>
</feature>
<dbReference type="Proteomes" id="UP000199318">
    <property type="component" value="Unassembled WGS sequence"/>
</dbReference>
<evidence type="ECO:0000313" key="3">
    <source>
        <dbReference type="Proteomes" id="UP000199318"/>
    </source>
</evidence>
<reference evidence="3" key="1">
    <citation type="submission" date="2016-10" db="EMBL/GenBank/DDBJ databases">
        <authorList>
            <person name="de Groot N.N."/>
        </authorList>
    </citation>
    <scope>NUCLEOTIDE SEQUENCE [LARGE SCALE GENOMIC DNA]</scope>
    <source>
        <strain evidence="3">10nlg</strain>
    </source>
</reference>
<evidence type="ECO:0000313" key="2">
    <source>
        <dbReference type="EMBL" id="SER94062.1"/>
    </source>
</evidence>
<keyword evidence="1" id="KW-0812">Transmembrane</keyword>
<evidence type="ECO:0000256" key="1">
    <source>
        <dbReference type="SAM" id="Phobius"/>
    </source>
</evidence>
<feature type="transmembrane region" description="Helical" evidence="1">
    <location>
        <begin position="37"/>
        <end position="58"/>
    </location>
</feature>
<dbReference type="AlphaFoldDB" id="A0A1H9TA09"/>
<protein>
    <submittedName>
        <fullName evidence="2">Uncharacterized protein</fullName>
    </submittedName>
</protein>
<gene>
    <name evidence="2" type="ORF">SAMN05444126_10959</name>
</gene>
<dbReference type="RefSeq" id="WP_093072669.1">
    <property type="nucleotide sequence ID" value="NZ_FOGV01000009.1"/>
</dbReference>
<comment type="caution">
    <text evidence="2">The sequence shown here is derived from an EMBL/GenBank/DDBJ whole genome shotgun (WGS) entry which is preliminary data.</text>
</comment>
<sequence>MNGWILGLAGAVLILYLMFETASLNDRSGGLKSFMKALVESAVIVVPLFLIALTVFYLTMY</sequence>